<proteinExistence type="predicted"/>
<keyword evidence="1" id="KW-0479">Metal-binding</keyword>
<dbReference type="PROSITE" id="PS01360">
    <property type="entry name" value="ZF_MYND_1"/>
    <property type="match status" value="1"/>
</dbReference>
<evidence type="ECO:0000256" key="4">
    <source>
        <dbReference type="SAM" id="MobiDB-lite"/>
    </source>
</evidence>
<evidence type="ECO:0000256" key="2">
    <source>
        <dbReference type="ARBA" id="ARBA00022771"/>
    </source>
</evidence>
<keyword evidence="7" id="KW-1185">Reference proteome</keyword>
<name>A0A4U0XL95_9PEZI</name>
<dbReference type="EMBL" id="NAJQ01000142">
    <property type="protein sequence ID" value="TKA77251.1"/>
    <property type="molecule type" value="Genomic_DNA"/>
</dbReference>
<gene>
    <name evidence="6" type="ORF">B0A55_06141</name>
</gene>
<feature type="domain" description="MYND-type" evidence="5">
    <location>
        <begin position="209"/>
        <end position="249"/>
    </location>
</feature>
<evidence type="ECO:0000313" key="6">
    <source>
        <dbReference type="EMBL" id="TKA77251.1"/>
    </source>
</evidence>
<dbReference type="AlphaFoldDB" id="A0A4U0XL95"/>
<evidence type="ECO:0000256" key="3">
    <source>
        <dbReference type="ARBA" id="ARBA00022833"/>
    </source>
</evidence>
<comment type="caution">
    <text evidence="6">The sequence shown here is derived from an EMBL/GenBank/DDBJ whole genome shotgun (WGS) entry which is preliminary data.</text>
</comment>
<reference evidence="6 7" key="1">
    <citation type="submission" date="2017-03" db="EMBL/GenBank/DDBJ databases">
        <title>Genomes of endolithic fungi from Antarctica.</title>
        <authorList>
            <person name="Coleine C."/>
            <person name="Masonjones S."/>
            <person name="Stajich J.E."/>
        </authorList>
    </citation>
    <scope>NUCLEOTIDE SEQUENCE [LARGE SCALE GENOMIC DNA]</scope>
    <source>
        <strain evidence="6 7">CCFEE 5184</strain>
    </source>
</reference>
<feature type="compositionally biased region" description="Polar residues" evidence="4">
    <location>
        <begin position="144"/>
        <end position="158"/>
    </location>
</feature>
<sequence length="407" mass="45978">MSTEYIAIPPSQSIAVLDESQLHTQSEWYTGGPRSLVKGSNRGKYLDDFNEDLKLQMKDIINEEWEKPAHLRNHKNLLKTYDTSARWDQKFATRCDAESSSCTWMNETWGPPIDNPLGLQAKSRSSIGHPSATLRLNAQYGGDSPTSSKRPSIDSGVTGSPGKKPKLILTVRPPVKEHKKFTAPQMERESPGHQLLSPKPSPPRRPTICSNCKAHEDDTPLYLCDKCDQNAYCSRRCETKFAPLHVLTCKPGTPQSPQDADISKPSIMDDPRNYIADESIVMTTEATKSPSPPPLRPREILAFRVTNSRTMEYRVAGHSGSLWQSAESLRGDMWTVAMDDFWQSTPRNKLWRRFAERPPIYYLDTGQMGRSVTAMLLEDERSLAFDVRDFDDTVEDDWRTAEELGAE</sequence>
<dbReference type="SUPFAM" id="SSF144232">
    <property type="entry name" value="HIT/MYND zinc finger-like"/>
    <property type="match status" value="1"/>
</dbReference>
<feature type="region of interest" description="Disordered" evidence="4">
    <location>
        <begin position="181"/>
        <end position="205"/>
    </location>
</feature>
<dbReference type="GO" id="GO:0008270">
    <property type="term" value="F:zinc ion binding"/>
    <property type="evidence" value="ECO:0007669"/>
    <property type="project" value="UniProtKB-KW"/>
</dbReference>
<protein>
    <recommendedName>
        <fullName evidence="5">MYND-type domain-containing protein</fullName>
    </recommendedName>
</protein>
<evidence type="ECO:0000259" key="5">
    <source>
        <dbReference type="PROSITE" id="PS01360"/>
    </source>
</evidence>
<feature type="region of interest" description="Disordered" evidence="4">
    <location>
        <begin position="135"/>
        <end position="167"/>
    </location>
</feature>
<accession>A0A4U0XL95</accession>
<evidence type="ECO:0000256" key="1">
    <source>
        <dbReference type="ARBA" id="ARBA00022723"/>
    </source>
</evidence>
<dbReference type="Proteomes" id="UP000309340">
    <property type="component" value="Unassembled WGS sequence"/>
</dbReference>
<dbReference type="Gene3D" id="6.10.140.2220">
    <property type="match status" value="1"/>
</dbReference>
<dbReference type="OrthoDB" id="3814847at2759"/>
<dbReference type="InterPro" id="IPR002893">
    <property type="entry name" value="Znf_MYND"/>
</dbReference>
<organism evidence="6 7">
    <name type="scientific">Friedmanniomyces simplex</name>
    <dbReference type="NCBI Taxonomy" id="329884"/>
    <lineage>
        <taxon>Eukaryota</taxon>
        <taxon>Fungi</taxon>
        <taxon>Dikarya</taxon>
        <taxon>Ascomycota</taxon>
        <taxon>Pezizomycotina</taxon>
        <taxon>Dothideomycetes</taxon>
        <taxon>Dothideomycetidae</taxon>
        <taxon>Mycosphaerellales</taxon>
        <taxon>Teratosphaeriaceae</taxon>
        <taxon>Friedmanniomyces</taxon>
    </lineage>
</organism>
<keyword evidence="2" id="KW-0863">Zinc-finger</keyword>
<evidence type="ECO:0000313" key="7">
    <source>
        <dbReference type="Proteomes" id="UP000309340"/>
    </source>
</evidence>
<keyword evidence="3" id="KW-0862">Zinc</keyword>